<sequence length="89" mass="10527">MKIEYVRVIKTLLSQKVDCEKELVDLNATLDFLAKLKSCIGYDFLKETKESAEEKHLQQIENLLRTKLTKEEELRAIELRLQDILRLYS</sequence>
<dbReference type="Proteomes" id="UP000179251">
    <property type="component" value="Unassembled WGS sequence"/>
</dbReference>
<reference evidence="2 3" key="1">
    <citation type="journal article" date="2016" name="Nat. Commun.">
        <title>Thousands of microbial genomes shed light on interconnected biogeochemical processes in an aquifer system.</title>
        <authorList>
            <person name="Anantharaman K."/>
            <person name="Brown C.T."/>
            <person name="Hug L.A."/>
            <person name="Sharon I."/>
            <person name="Castelle C.J."/>
            <person name="Probst A.J."/>
            <person name="Thomas B.C."/>
            <person name="Singh A."/>
            <person name="Wilkins M.J."/>
            <person name="Karaoz U."/>
            <person name="Brodie E.L."/>
            <person name="Williams K.H."/>
            <person name="Hubbard S.S."/>
            <person name="Banfield J.F."/>
        </authorList>
    </citation>
    <scope>NUCLEOTIDE SEQUENCE [LARGE SCALE GENOMIC DNA]</scope>
</reference>
<feature type="coiled-coil region" evidence="1">
    <location>
        <begin position="9"/>
        <end position="80"/>
    </location>
</feature>
<dbReference type="EMBL" id="MFHD01000023">
    <property type="protein sequence ID" value="OGF62096.1"/>
    <property type="molecule type" value="Genomic_DNA"/>
</dbReference>
<comment type="caution">
    <text evidence="2">The sequence shown here is derived from an EMBL/GenBank/DDBJ whole genome shotgun (WGS) entry which is preliminary data.</text>
</comment>
<protein>
    <submittedName>
        <fullName evidence="2">Uncharacterized protein</fullName>
    </submittedName>
</protein>
<dbReference type="AlphaFoldDB" id="A0A1F5VF93"/>
<name>A0A1F5VF93_9BACT</name>
<accession>A0A1F5VF93</accession>
<keyword evidence="1" id="KW-0175">Coiled coil</keyword>
<evidence type="ECO:0000256" key="1">
    <source>
        <dbReference type="SAM" id="Coils"/>
    </source>
</evidence>
<proteinExistence type="predicted"/>
<organism evidence="2 3">
    <name type="scientific">Candidatus Giovannonibacteria bacterium RIFCSPHIGHO2_01_FULL_45_23</name>
    <dbReference type="NCBI Taxonomy" id="1798325"/>
    <lineage>
        <taxon>Bacteria</taxon>
        <taxon>Candidatus Giovannoniibacteriota</taxon>
    </lineage>
</organism>
<evidence type="ECO:0000313" key="2">
    <source>
        <dbReference type="EMBL" id="OGF62096.1"/>
    </source>
</evidence>
<dbReference type="STRING" id="1798325.A2834_02090"/>
<evidence type="ECO:0000313" key="3">
    <source>
        <dbReference type="Proteomes" id="UP000179251"/>
    </source>
</evidence>
<gene>
    <name evidence="2" type="ORF">A2834_02090</name>
</gene>